<sequence length="86" mass="9879">MYALPPEDILDSVWLTCSEYPLEKIDDNTYRTVEKLDATENAVVGIHINIPDREEYYGRHWEVRILAVTLDTKEYAPGSITYGAET</sequence>
<protein>
    <submittedName>
        <fullName evidence="1">Uncharacterized protein</fullName>
    </submittedName>
</protein>
<accession>X1F1H5</accession>
<gene>
    <name evidence="1" type="ORF">S01H4_65528</name>
</gene>
<comment type="caution">
    <text evidence="1">The sequence shown here is derived from an EMBL/GenBank/DDBJ whole genome shotgun (WGS) entry which is preliminary data.</text>
</comment>
<dbReference type="EMBL" id="BART01040137">
    <property type="protein sequence ID" value="GAH26425.1"/>
    <property type="molecule type" value="Genomic_DNA"/>
</dbReference>
<dbReference type="AlphaFoldDB" id="X1F1H5"/>
<feature type="non-terminal residue" evidence="1">
    <location>
        <position position="86"/>
    </location>
</feature>
<organism evidence="1">
    <name type="scientific">marine sediment metagenome</name>
    <dbReference type="NCBI Taxonomy" id="412755"/>
    <lineage>
        <taxon>unclassified sequences</taxon>
        <taxon>metagenomes</taxon>
        <taxon>ecological metagenomes</taxon>
    </lineage>
</organism>
<proteinExistence type="predicted"/>
<reference evidence="1" key="1">
    <citation type="journal article" date="2014" name="Front. Microbiol.">
        <title>High frequency of phylogenetically diverse reductive dehalogenase-homologous genes in deep subseafloor sedimentary metagenomes.</title>
        <authorList>
            <person name="Kawai M."/>
            <person name="Futagami T."/>
            <person name="Toyoda A."/>
            <person name="Takaki Y."/>
            <person name="Nishi S."/>
            <person name="Hori S."/>
            <person name="Arai W."/>
            <person name="Tsubouchi T."/>
            <person name="Morono Y."/>
            <person name="Uchiyama I."/>
            <person name="Ito T."/>
            <person name="Fujiyama A."/>
            <person name="Inagaki F."/>
            <person name="Takami H."/>
        </authorList>
    </citation>
    <scope>NUCLEOTIDE SEQUENCE</scope>
    <source>
        <strain evidence="1">Expedition CK06-06</strain>
    </source>
</reference>
<evidence type="ECO:0000313" key="1">
    <source>
        <dbReference type="EMBL" id="GAH26425.1"/>
    </source>
</evidence>
<name>X1F1H5_9ZZZZ</name>